<keyword evidence="9" id="KW-0479">Metal-binding</keyword>
<evidence type="ECO:0000259" key="11">
    <source>
        <dbReference type="Pfam" id="PF02885"/>
    </source>
</evidence>
<keyword evidence="6 9" id="KW-0057">Aromatic amino acid biosynthesis</keyword>
<evidence type="ECO:0000313" key="12">
    <source>
        <dbReference type="EMBL" id="RIX27684.1"/>
    </source>
</evidence>
<feature type="binding site" evidence="9">
    <location>
        <position position="229"/>
    </location>
    <ligand>
        <name>Mg(2+)</name>
        <dbReference type="ChEBI" id="CHEBI:18420"/>
        <label>1</label>
    </ligand>
</feature>
<feature type="binding site" evidence="9">
    <location>
        <position position="228"/>
    </location>
    <ligand>
        <name>Mg(2+)</name>
        <dbReference type="ChEBI" id="CHEBI:18420"/>
        <label>2</label>
    </ligand>
</feature>
<keyword evidence="5 9" id="KW-0822">Tryptophan biosynthesis</keyword>
<feature type="domain" description="Glycosyl transferase family 3 N-terminal" evidence="11">
    <location>
        <begin position="10"/>
        <end position="70"/>
    </location>
</feature>
<dbReference type="HAMAP" id="MF_00211">
    <property type="entry name" value="TrpD"/>
    <property type="match status" value="1"/>
</dbReference>
<feature type="binding site" evidence="9">
    <location>
        <position position="229"/>
    </location>
    <ligand>
        <name>Mg(2+)</name>
        <dbReference type="ChEBI" id="CHEBI:18420"/>
        <label>2</label>
    </ligand>
</feature>
<evidence type="ECO:0000256" key="6">
    <source>
        <dbReference type="ARBA" id="ARBA00023141"/>
    </source>
</evidence>
<evidence type="ECO:0000256" key="2">
    <source>
        <dbReference type="ARBA" id="ARBA00022605"/>
    </source>
</evidence>
<dbReference type="PANTHER" id="PTHR43285:SF2">
    <property type="entry name" value="ANTHRANILATE PHOSPHORIBOSYLTRANSFERASE"/>
    <property type="match status" value="1"/>
</dbReference>
<feature type="binding site" evidence="9">
    <location>
        <position position="92"/>
    </location>
    <ligand>
        <name>5-phospho-alpha-D-ribose 1-diphosphate</name>
        <dbReference type="ChEBI" id="CHEBI:58017"/>
    </ligand>
</feature>
<dbReference type="InterPro" id="IPR035902">
    <property type="entry name" value="Nuc_phospho_transferase"/>
</dbReference>
<dbReference type="OrthoDB" id="9806430at2"/>
<dbReference type="InterPro" id="IPR005940">
    <property type="entry name" value="Anthranilate_Pribosyl_Tfrase"/>
</dbReference>
<comment type="cofactor">
    <cofactor evidence="9">
        <name>Mg(2+)</name>
        <dbReference type="ChEBI" id="CHEBI:18420"/>
    </cofactor>
    <text evidence="9">Binds 2 magnesium ions per monomer.</text>
</comment>
<dbReference type="InterPro" id="IPR000312">
    <property type="entry name" value="Glycosyl_Trfase_fam3"/>
</dbReference>
<evidence type="ECO:0000256" key="9">
    <source>
        <dbReference type="HAMAP-Rule" id="MF_00211"/>
    </source>
</evidence>
<evidence type="ECO:0000256" key="3">
    <source>
        <dbReference type="ARBA" id="ARBA00022676"/>
    </source>
</evidence>
<keyword evidence="2 9" id="KW-0028">Amino-acid biosynthesis</keyword>
<comment type="similarity">
    <text evidence="8">In the C-terminal section; belongs to the anthranilate phosphoribosyltransferase family.</text>
</comment>
<feature type="binding site" evidence="9">
    <location>
        <begin position="94"/>
        <end position="97"/>
    </location>
    <ligand>
        <name>5-phospho-alpha-D-ribose 1-diphosphate</name>
        <dbReference type="ChEBI" id="CHEBI:58017"/>
    </ligand>
</feature>
<keyword evidence="13" id="KW-1185">Reference proteome</keyword>
<comment type="subunit">
    <text evidence="9">Homodimer.</text>
</comment>
<feature type="binding site" evidence="9">
    <location>
        <position position="84"/>
    </location>
    <ligand>
        <name>anthranilate</name>
        <dbReference type="ChEBI" id="CHEBI:16567"/>
        <label>1</label>
    </ligand>
</feature>
<evidence type="ECO:0000256" key="5">
    <source>
        <dbReference type="ARBA" id="ARBA00022822"/>
    </source>
</evidence>
<dbReference type="UniPathway" id="UPA00035">
    <property type="reaction ID" value="UER00041"/>
</dbReference>
<keyword evidence="3 9" id="KW-0328">Glycosyltransferase</keyword>
<name>A0A3A1U3V8_9MICO</name>
<dbReference type="InterPro" id="IPR017459">
    <property type="entry name" value="Glycosyl_Trfase_fam3_N_dom"/>
</dbReference>
<evidence type="ECO:0000313" key="13">
    <source>
        <dbReference type="Proteomes" id="UP000265742"/>
    </source>
</evidence>
<evidence type="ECO:0000256" key="4">
    <source>
        <dbReference type="ARBA" id="ARBA00022679"/>
    </source>
</evidence>
<dbReference type="FunFam" id="3.40.1030.10:FF:000002">
    <property type="entry name" value="Anthranilate phosphoribosyltransferase"/>
    <property type="match status" value="1"/>
</dbReference>
<feature type="binding site" evidence="9">
    <location>
        <begin position="112"/>
        <end position="120"/>
    </location>
    <ligand>
        <name>5-phospho-alpha-D-ribose 1-diphosphate</name>
        <dbReference type="ChEBI" id="CHEBI:58017"/>
    </ligand>
</feature>
<dbReference type="EMBL" id="QXTG01000002">
    <property type="protein sequence ID" value="RIX27684.1"/>
    <property type="molecule type" value="Genomic_DNA"/>
</dbReference>
<keyword evidence="9" id="KW-0460">Magnesium</keyword>
<evidence type="ECO:0000256" key="7">
    <source>
        <dbReference type="ARBA" id="ARBA00052328"/>
    </source>
</evidence>
<dbReference type="Proteomes" id="UP000265742">
    <property type="component" value="Unassembled WGS sequence"/>
</dbReference>
<dbReference type="GO" id="GO:0005829">
    <property type="term" value="C:cytosol"/>
    <property type="evidence" value="ECO:0007669"/>
    <property type="project" value="TreeGrafter"/>
</dbReference>
<evidence type="ECO:0000256" key="8">
    <source>
        <dbReference type="ARBA" id="ARBA00061188"/>
    </source>
</evidence>
<evidence type="ECO:0000259" key="10">
    <source>
        <dbReference type="Pfam" id="PF00591"/>
    </source>
</evidence>
<organism evidence="12 13">
    <name type="scientific">Amnibacterium setariae</name>
    <dbReference type="NCBI Taxonomy" id="2306585"/>
    <lineage>
        <taxon>Bacteria</taxon>
        <taxon>Bacillati</taxon>
        <taxon>Actinomycetota</taxon>
        <taxon>Actinomycetes</taxon>
        <taxon>Micrococcales</taxon>
        <taxon>Microbacteriaceae</taxon>
        <taxon>Amnibacterium</taxon>
    </lineage>
</organism>
<dbReference type="NCBIfam" id="TIGR01245">
    <property type="entry name" value="trpD"/>
    <property type="match status" value="1"/>
</dbReference>
<dbReference type="GO" id="GO:0004048">
    <property type="term" value="F:anthranilate phosphoribosyltransferase activity"/>
    <property type="evidence" value="ECO:0007669"/>
    <property type="project" value="UniProtKB-UniRule"/>
</dbReference>
<dbReference type="PANTHER" id="PTHR43285">
    <property type="entry name" value="ANTHRANILATE PHOSPHORIBOSYLTRANSFERASE"/>
    <property type="match status" value="1"/>
</dbReference>
<dbReference type="SUPFAM" id="SSF47648">
    <property type="entry name" value="Nucleoside phosphorylase/phosphoribosyltransferase N-terminal domain"/>
    <property type="match status" value="1"/>
</dbReference>
<feature type="binding site" evidence="9">
    <location>
        <position position="170"/>
    </location>
    <ligand>
        <name>anthranilate</name>
        <dbReference type="ChEBI" id="CHEBI:16567"/>
        <label>2</label>
    </ligand>
</feature>
<feature type="binding site" evidence="9">
    <location>
        <position position="115"/>
    </location>
    <ligand>
        <name>anthranilate</name>
        <dbReference type="ChEBI" id="CHEBI:16567"/>
        <label>1</label>
    </ligand>
</feature>
<dbReference type="Pfam" id="PF02885">
    <property type="entry name" value="Glycos_trans_3N"/>
    <property type="match status" value="1"/>
</dbReference>
<protein>
    <recommendedName>
        <fullName evidence="9">Anthranilate phosphoribosyltransferase</fullName>
        <ecNumber evidence="9">2.4.2.18</ecNumber>
    </recommendedName>
</protein>
<keyword evidence="4 9" id="KW-0808">Transferase</keyword>
<proteinExistence type="inferred from homology"/>
<feature type="binding site" evidence="9">
    <location>
        <position position="124"/>
    </location>
    <ligand>
        <name>5-phospho-alpha-D-ribose 1-diphosphate</name>
        <dbReference type="ChEBI" id="CHEBI:58017"/>
    </ligand>
</feature>
<feature type="binding site" evidence="9">
    <location>
        <position position="96"/>
    </location>
    <ligand>
        <name>Mg(2+)</name>
        <dbReference type="ChEBI" id="CHEBI:18420"/>
        <label>1</label>
    </ligand>
</feature>
<accession>A0A3A1U3V8</accession>
<evidence type="ECO:0000256" key="1">
    <source>
        <dbReference type="ARBA" id="ARBA00004907"/>
    </source>
</evidence>
<gene>
    <name evidence="9 12" type="primary">trpD</name>
    <name evidence="12" type="ORF">D1781_08990</name>
</gene>
<comment type="catalytic activity">
    <reaction evidence="7 9">
        <text>N-(5-phospho-beta-D-ribosyl)anthranilate + diphosphate = 5-phospho-alpha-D-ribose 1-diphosphate + anthranilate</text>
        <dbReference type="Rhea" id="RHEA:11768"/>
        <dbReference type="ChEBI" id="CHEBI:16567"/>
        <dbReference type="ChEBI" id="CHEBI:18277"/>
        <dbReference type="ChEBI" id="CHEBI:33019"/>
        <dbReference type="ChEBI" id="CHEBI:58017"/>
        <dbReference type="EC" id="2.4.2.18"/>
    </reaction>
</comment>
<comment type="similarity">
    <text evidence="9">Belongs to the anthranilate phosphoribosyltransferase family.</text>
</comment>
<comment type="function">
    <text evidence="9">Catalyzes the transfer of the phosphoribosyl group of 5-phosphorylribose-1-pyrophosphate (PRPP) to anthranilate to yield N-(5'-phosphoribosyl)-anthranilate (PRA).</text>
</comment>
<dbReference type="AlphaFoldDB" id="A0A3A1U3V8"/>
<comment type="pathway">
    <text evidence="1 9">Amino-acid biosynthesis; L-tryptophan biosynthesis; L-tryptophan from chorismate: step 2/5.</text>
</comment>
<dbReference type="GO" id="GO:0000162">
    <property type="term" value="P:L-tryptophan biosynthetic process"/>
    <property type="evidence" value="ECO:0007669"/>
    <property type="project" value="UniProtKB-UniRule"/>
</dbReference>
<reference evidence="13" key="1">
    <citation type="submission" date="2018-09" db="EMBL/GenBank/DDBJ databases">
        <authorList>
            <person name="Kim I."/>
        </authorList>
    </citation>
    <scope>NUCLEOTIDE SEQUENCE [LARGE SCALE GENOMIC DNA]</scope>
    <source>
        <strain evidence="13">DD4a</strain>
    </source>
</reference>
<dbReference type="Gene3D" id="3.40.1030.10">
    <property type="entry name" value="Nucleoside phosphorylase/phosphoribosyltransferase catalytic domain"/>
    <property type="match status" value="1"/>
</dbReference>
<sequence>MSDTLEWPLLISALLGGRDLRVAEATWAMERIVTGEVAAPTLAGFLVALRGKGETVDEIVGFRDAVLAHARPLPLPARALDLVGTGGDGFKTVNVSTTAAVIVAASGVPVTKHGNRAASSASGASDVLGALGLDLSLDGDGLARVFAEVGITFVWAAAFHPGFRHAAEARSAIGVPTVFNFLGPLVNPARPDANVIGVASQAAVPLVTGVLQTRGATALVVRGDDGLDELSTTGHSRIREVSAGAVTEHDVHPSDVGLPVARLDDLRGGTPVENAETLRRVLAGEGGPVRDIALLNAAAGLVAWDLYEDPSNAERPMAKRLSDAVERAARAVDSGAAREKLDAWVEATRSVSAG</sequence>
<dbReference type="InterPro" id="IPR036320">
    <property type="entry name" value="Glycosyl_Trfase_fam3_N_dom_sf"/>
</dbReference>
<dbReference type="RefSeq" id="WP_119481993.1">
    <property type="nucleotide sequence ID" value="NZ_QXTG01000002.1"/>
</dbReference>
<dbReference type="Gene3D" id="1.20.970.10">
    <property type="entry name" value="Transferase, Pyrimidine Nucleoside Phosphorylase, Chain C"/>
    <property type="match status" value="1"/>
</dbReference>
<dbReference type="EC" id="2.4.2.18" evidence="9"/>
<dbReference type="GO" id="GO:0000287">
    <property type="term" value="F:magnesium ion binding"/>
    <property type="evidence" value="ECO:0007669"/>
    <property type="project" value="UniProtKB-UniRule"/>
</dbReference>
<comment type="caution">
    <text evidence="12">The sequence shown here is derived from an EMBL/GenBank/DDBJ whole genome shotgun (WGS) entry which is preliminary data.</text>
</comment>
<dbReference type="SUPFAM" id="SSF52418">
    <property type="entry name" value="Nucleoside phosphorylase/phosphoribosyltransferase catalytic domain"/>
    <property type="match status" value="1"/>
</dbReference>
<dbReference type="Pfam" id="PF00591">
    <property type="entry name" value="Glycos_transf_3"/>
    <property type="match status" value="1"/>
</dbReference>
<feature type="domain" description="Glycosyl transferase family 3" evidence="10">
    <location>
        <begin position="78"/>
        <end position="337"/>
    </location>
</feature>
<feature type="binding site" evidence="9">
    <location>
        <position position="84"/>
    </location>
    <ligand>
        <name>5-phospho-alpha-D-ribose 1-diphosphate</name>
        <dbReference type="ChEBI" id="CHEBI:58017"/>
    </ligand>
</feature>
<comment type="caution">
    <text evidence="9">Lacks conserved residue(s) required for the propagation of feature annotation.</text>
</comment>
<feature type="binding site" evidence="9">
    <location>
        <begin position="87"/>
        <end position="88"/>
    </location>
    <ligand>
        <name>5-phospho-alpha-D-ribose 1-diphosphate</name>
        <dbReference type="ChEBI" id="CHEBI:58017"/>
    </ligand>
</feature>